<gene>
    <name evidence="2" type="ORF">MENT_LOCUS25730</name>
</gene>
<dbReference type="AlphaFoldDB" id="A0A6V7VGU0"/>
<dbReference type="OrthoDB" id="10003330at2759"/>
<evidence type="ECO:0000259" key="1">
    <source>
        <dbReference type="PROSITE" id="PS50238"/>
    </source>
</evidence>
<dbReference type="InterPro" id="IPR000198">
    <property type="entry name" value="RhoGAP_dom"/>
</dbReference>
<dbReference type="PANTHER" id="PTHR12659:SF7">
    <property type="entry name" value="CROSSVEINLESS C, ISOFORM C"/>
    <property type="match status" value="1"/>
</dbReference>
<protein>
    <recommendedName>
        <fullName evidence="1">Rho-GAP domain-containing protein</fullName>
    </recommendedName>
</protein>
<accession>A0A6V7VGU0</accession>
<dbReference type="Proteomes" id="UP000580250">
    <property type="component" value="Unassembled WGS sequence"/>
</dbReference>
<dbReference type="SMART" id="SM00324">
    <property type="entry name" value="RhoGAP"/>
    <property type="match status" value="1"/>
</dbReference>
<reference evidence="2 3" key="1">
    <citation type="submission" date="2020-08" db="EMBL/GenBank/DDBJ databases">
        <authorList>
            <person name="Koutsovoulos G."/>
            <person name="Danchin GJ E."/>
        </authorList>
    </citation>
    <scope>NUCLEOTIDE SEQUENCE [LARGE SCALE GENOMIC DNA]</scope>
</reference>
<name>A0A6V7VGU0_MELEN</name>
<dbReference type="SUPFAM" id="SSF55961">
    <property type="entry name" value="Bet v1-like"/>
    <property type="match status" value="1"/>
</dbReference>
<dbReference type="GO" id="GO:0035023">
    <property type="term" value="P:regulation of Rho protein signal transduction"/>
    <property type="evidence" value="ECO:0007669"/>
    <property type="project" value="TreeGrafter"/>
</dbReference>
<evidence type="ECO:0000313" key="3">
    <source>
        <dbReference type="Proteomes" id="UP000580250"/>
    </source>
</evidence>
<dbReference type="InterPro" id="IPR023393">
    <property type="entry name" value="START-like_dom_sf"/>
</dbReference>
<dbReference type="GO" id="GO:0007165">
    <property type="term" value="P:signal transduction"/>
    <property type="evidence" value="ECO:0007669"/>
    <property type="project" value="InterPro"/>
</dbReference>
<dbReference type="GO" id="GO:0005096">
    <property type="term" value="F:GTPase activator activity"/>
    <property type="evidence" value="ECO:0007669"/>
    <property type="project" value="TreeGrafter"/>
</dbReference>
<dbReference type="InterPro" id="IPR008936">
    <property type="entry name" value="Rho_GTPase_activation_prot"/>
</dbReference>
<dbReference type="EMBL" id="CAJEWN010000229">
    <property type="protein sequence ID" value="CAD2174083.1"/>
    <property type="molecule type" value="Genomic_DNA"/>
</dbReference>
<dbReference type="PANTHER" id="PTHR12659">
    <property type="entry name" value="RHO-TYPE GTPASE ACTIVATING PROTEIN"/>
    <property type="match status" value="1"/>
</dbReference>
<dbReference type="Gene3D" id="3.30.530.20">
    <property type="match status" value="1"/>
</dbReference>
<feature type="domain" description="Rho-GAP" evidence="1">
    <location>
        <begin position="271"/>
        <end position="467"/>
    </location>
</feature>
<dbReference type="SUPFAM" id="SSF48350">
    <property type="entry name" value="GTPase activation domain, GAP"/>
    <property type="match status" value="1"/>
</dbReference>
<dbReference type="GO" id="GO:0030036">
    <property type="term" value="P:actin cytoskeleton organization"/>
    <property type="evidence" value="ECO:0007669"/>
    <property type="project" value="TreeGrafter"/>
</dbReference>
<dbReference type="Pfam" id="PF00620">
    <property type="entry name" value="RhoGAP"/>
    <property type="match status" value="1"/>
</dbReference>
<organism evidence="2 3">
    <name type="scientific">Meloidogyne enterolobii</name>
    <name type="common">Root-knot nematode worm</name>
    <name type="synonym">Meloidogyne mayaguensis</name>
    <dbReference type="NCBI Taxonomy" id="390850"/>
    <lineage>
        <taxon>Eukaryota</taxon>
        <taxon>Metazoa</taxon>
        <taxon>Ecdysozoa</taxon>
        <taxon>Nematoda</taxon>
        <taxon>Chromadorea</taxon>
        <taxon>Rhabditida</taxon>
        <taxon>Tylenchina</taxon>
        <taxon>Tylenchomorpha</taxon>
        <taxon>Tylenchoidea</taxon>
        <taxon>Meloidogynidae</taxon>
        <taxon>Meloidogyninae</taxon>
        <taxon>Meloidogyne</taxon>
    </lineage>
</organism>
<evidence type="ECO:0000313" key="2">
    <source>
        <dbReference type="EMBL" id="CAD2174083.1"/>
    </source>
</evidence>
<dbReference type="PROSITE" id="PS50238">
    <property type="entry name" value="RHOGAP"/>
    <property type="match status" value="1"/>
</dbReference>
<proteinExistence type="predicted"/>
<dbReference type="Gene3D" id="1.10.555.10">
    <property type="entry name" value="Rho GTPase activation protein"/>
    <property type="match status" value="1"/>
</dbReference>
<comment type="caution">
    <text evidence="2">The sequence shown here is derived from an EMBL/GenBank/DDBJ whole genome shotgun (WGS) entry which is preliminary data.</text>
</comment>
<sequence length="578" mass="65440">MLSSSSSSIGKSSSTITLSFPATSDCTTSGLMSPLSFSGDRRPNDLSSTVYDDDDDLFSSRLASTSDVGATLPLNIVNPCYQSPLFSRQERQLKFDTFGDSPTTTTTLNNVRRAASVQITRRFPLKETDSLVNFQSSLNSPDSSINNYDNTDTSLFSQQNSSFPTFSVSIDSLSAPVMDYLDEKLIHQQISKLIKQPCCSSSSLSSSSSFICDEQSFPSYNNSRSGAPKRLIFEYLSRFRRLHTTKGNEQQLNPNKITNNNKITEALFGGMPLNIIQSKTEDGSPLPRFVHDIMEYIEGYAHLTEWLFRKNGVKGRIEEIKDCCSQLSPNNPIPPHLLAESQIFDLCDALKLFFRSLPECLFTNKVSSLLQNWLRELPPTYSPKHFQIAQYSILILPAENREALLFLLRFLCGIARHSNINKMNSLNLATCWMPSIFLFFNSQPLQQKQQRQNSTIPLLSLENGGNGIRRRLMRWTYNEIGNESPTCSLIECSVTSQEDDNNLDGGDFERVYVHESKFLIVPRCAGFSQIIYISRIDFKGRSSHWYEQVYAEMLVRQMQRLTQNLLQYKNRGITLGNF</sequence>